<dbReference type="GO" id="GO:0005886">
    <property type="term" value="C:plasma membrane"/>
    <property type="evidence" value="ECO:0007669"/>
    <property type="project" value="UniProtKB-SubCell"/>
</dbReference>
<dbReference type="PANTHER" id="PTHR30572">
    <property type="entry name" value="MEMBRANE COMPONENT OF TRANSPORTER-RELATED"/>
    <property type="match status" value="1"/>
</dbReference>
<sequence length="952" mass="99376">MTRRVPPPAADEPNRRPPRRPVPVAVREARAELPLLACLMVLTALLTTVAAASPVLLDRFAGRALASRLELAQRDEPGIRFSAAFDPTVPGAAAGDLAEELRSVTTVIGDAVPGALDGSLVHDSTRVELPLVTTKTAAGEVGLGLVYASDAPGRAAYAEGRPPDPDAEALEIAVSTSTRDALKLRLGQRLPIEPGTLGKVRGTAVVVGFFRAGADTAAGATAAEDGVRGDRLVRELPQLARPAQYSRDSDSGLGWEARALVAPRTVTTLQTQAEATFTATWGMRLDLDARTAARFADDRGQADLGRLLYQYPHDARDDYCGGLVLGMDCLIGPHRASAMQSSTQLPDVLSEFAPQWQQGRTVISFGLASLAVVGLLTTVATALLAVRRRIPAHRLQRARGASATVVALLRAAQTAPAVLLGLVLGLVAAGSLPDASPTYRYGLLVALLVWLLLPALTWHALRDGAASPRHEPAPHAAGRRIVAEATVLLLAAAGVAALRSRGTTGDAGPDPLLAAVPALLGLVTVAVLVRCYPLPVRLLARWSARRRGVVAVVALSRAAKDAPARALALLVLVVTLAGAVFGGLIAGTLADGRRTAAAWEVGADASFRGAEQNPDLAERLTRVRGVRDSVRVRQLRVDPTSGTNGERYGVASLVGVDGAELREAAPDSAAARALDTAGLSGRESGGKGDREIRVLATDARVGDLLTITSRNRDLRLRVVGGLPDEVLHDPALGPVRSTTEARERLLLTDNRALGAFQASDVEESALLLYGPRLDVETLRSLVPRAATDTAVGELRLRAEEVADADTDGMIAVLRTAYTACTALAVLLALLALVLDLLLSAPERGRTASYLRTLGLGGRATSALHLVQLLPMVLAALVGGTALGLTLPTLLGPTLDLREFTGGPSAPAVHPDLLLTAALGIGLGVLVATTVAVETWIGRRRGLGAVLHLGEER</sequence>
<evidence type="ECO:0000256" key="3">
    <source>
        <dbReference type="ARBA" id="ARBA00022692"/>
    </source>
</evidence>
<feature type="region of interest" description="Disordered" evidence="7">
    <location>
        <begin position="1"/>
        <end position="21"/>
    </location>
</feature>
<dbReference type="AlphaFoldDB" id="A0A5N8XNF7"/>
<evidence type="ECO:0000256" key="6">
    <source>
        <dbReference type="ARBA" id="ARBA00038076"/>
    </source>
</evidence>
<dbReference type="InterPro" id="IPR003838">
    <property type="entry name" value="ABC3_permease_C"/>
</dbReference>
<feature type="domain" description="ABC3 transporter permease C-terminal" evidence="9">
    <location>
        <begin position="822"/>
        <end position="931"/>
    </location>
</feature>
<comment type="subcellular location">
    <subcellularLocation>
        <location evidence="1">Cell membrane</location>
        <topology evidence="1">Multi-pass membrane protein</topology>
    </subcellularLocation>
</comment>
<proteinExistence type="inferred from homology"/>
<keyword evidence="5 8" id="KW-0472">Membrane</keyword>
<keyword evidence="11" id="KW-1185">Reference proteome</keyword>
<feature type="transmembrane region" description="Helical" evidence="8">
    <location>
        <begin position="407"/>
        <end position="429"/>
    </location>
</feature>
<dbReference type="EMBL" id="VJZC01000249">
    <property type="protein sequence ID" value="MPY60864.1"/>
    <property type="molecule type" value="Genomic_DNA"/>
</dbReference>
<name>A0A5N8XNF7_9ACTN</name>
<dbReference type="RefSeq" id="WP_152774320.1">
    <property type="nucleotide sequence ID" value="NZ_VJZC01000249.1"/>
</dbReference>
<keyword evidence="4 8" id="KW-1133">Transmembrane helix</keyword>
<comment type="caution">
    <text evidence="10">The sequence shown here is derived from an EMBL/GenBank/DDBJ whole genome shotgun (WGS) entry which is preliminary data.</text>
</comment>
<dbReference type="Proteomes" id="UP000400924">
    <property type="component" value="Unassembled WGS sequence"/>
</dbReference>
<evidence type="ECO:0000256" key="5">
    <source>
        <dbReference type="ARBA" id="ARBA00023136"/>
    </source>
</evidence>
<feature type="transmembrane region" description="Helical" evidence="8">
    <location>
        <begin position="868"/>
        <end position="892"/>
    </location>
</feature>
<accession>A0A5N8XNF7</accession>
<feature type="transmembrane region" description="Helical" evidence="8">
    <location>
        <begin position="816"/>
        <end position="838"/>
    </location>
</feature>
<evidence type="ECO:0000256" key="8">
    <source>
        <dbReference type="SAM" id="Phobius"/>
    </source>
</evidence>
<dbReference type="OrthoDB" id="3929441at2"/>
<feature type="transmembrane region" description="Helical" evidence="8">
    <location>
        <begin position="441"/>
        <end position="461"/>
    </location>
</feature>
<feature type="transmembrane region" description="Helical" evidence="8">
    <location>
        <begin position="566"/>
        <end position="586"/>
    </location>
</feature>
<dbReference type="Pfam" id="PF02687">
    <property type="entry name" value="FtsX"/>
    <property type="match status" value="1"/>
</dbReference>
<evidence type="ECO:0000256" key="2">
    <source>
        <dbReference type="ARBA" id="ARBA00022475"/>
    </source>
</evidence>
<evidence type="ECO:0000313" key="10">
    <source>
        <dbReference type="EMBL" id="MPY60864.1"/>
    </source>
</evidence>
<dbReference type="InterPro" id="IPR050250">
    <property type="entry name" value="Macrolide_Exporter_MacB"/>
</dbReference>
<feature type="compositionally biased region" description="Pro residues" evidence="7">
    <location>
        <begin position="1"/>
        <end position="10"/>
    </location>
</feature>
<keyword evidence="3 8" id="KW-0812">Transmembrane</keyword>
<protein>
    <recommendedName>
        <fullName evidence="9">ABC3 transporter permease C-terminal domain-containing protein</fullName>
    </recommendedName>
</protein>
<dbReference type="PANTHER" id="PTHR30572:SF4">
    <property type="entry name" value="ABC TRANSPORTER PERMEASE YTRF"/>
    <property type="match status" value="1"/>
</dbReference>
<feature type="transmembrane region" description="Helical" evidence="8">
    <location>
        <begin position="362"/>
        <end position="386"/>
    </location>
</feature>
<feature type="transmembrane region" description="Helical" evidence="8">
    <location>
        <begin position="512"/>
        <end position="532"/>
    </location>
</feature>
<evidence type="ECO:0000256" key="1">
    <source>
        <dbReference type="ARBA" id="ARBA00004651"/>
    </source>
</evidence>
<evidence type="ECO:0000259" key="9">
    <source>
        <dbReference type="Pfam" id="PF02687"/>
    </source>
</evidence>
<feature type="transmembrane region" description="Helical" evidence="8">
    <location>
        <begin position="912"/>
        <end position="932"/>
    </location>
</feature>
<dbReference type="GO" id="GO:0022857">
    <property type="term" value="F:transmembrane transporter activity"/>
    <property type="evidence" value="ECO:0007669"/>
    <property type="project" value="TreeGrafter"/>
</dbReference>
<evidence type="ECO:0000313" key="11">
    <source>
        <dbReference type="Proteomes" id="UP000400924"/>
    </source>
</evidence>
<gene>
    <name evidence="10" type="ORF">FNH08_28075</name>
</gene>
<feature type="transmembrane region" description="Helical" evidence="8">
    <location>
        <begin position="481"/>
        <end position="500"/>
    </location>
</feature>
<comment type="similarity">
    <text evidence="6">Belongs to the ABC-4 integral membrane protein family.</text>
</comment>
<evidence type="ECO:0000256" key="7">
    <source>
        <dbReference type="SAM" id="MobiDB-lite"/>
    </source>
</evidence>
<evidence type="ECO:0000256" key="4">
    <source>
        <dbReference type="ARBA" id="ARBA00022989"/>
    </source>
</evidence>
<organism evidence="10 11">
    <name type="scientific">Streptomyces spongiae</name>
    <dbReference type="NCBI Taxonomy" id="565072"/>
    <lineage>
        <taxon>Bacteria</taxon>
        <taxon>Bacillati</taxon>
        <taxon>Actinomycetota</taxon>
        <taxon>Actinomycetes</taxon>
        <taxon>Kitasatosporales</taxon>
        <taxon>Streptomycetaceae</taxon>
        <taxon>Streptomyces</taxon>
    </lineage>
</organism>
<keyword evidence="2" id="KW-1003">Cell membrane</keyword>
<reference evidence="10 11" key="1">
    <citation type="submission" date="2019-07" db="EMBL/GenBank/DDBJ databases">
        <title>New species of Amycolatopsis and Streptomyces.</title>
        <authorList>
            <person name="Duangmal K."/>
            <person name="Teo W.F.A."/>
            <person name="Lipun K."/>
        </authorList>
    </citation>
    <scope>NUCLEOTIDE SEQUENCE [LARGE SCALE GENOMIC DNA]</scope>
    <source>
        <strain evidence="10 11">NBRC 106415</strain>
    </source>
</reference>